<feature type="transmembrane region" description="Helical" evidence="1">
    <location>
        <begin position="73"/>
        <end position="90"/>
    </location>
</feature>
<sequence length="123" mass="12814">MFEKLLLSASGLIFLGYGLACFINPELPAALAGLSIESGDGFAEMGAMYGGLQFGVGVFCLMCAAIPVHTRAGLLLLLLGIGCIALARLVSAWDADWMVGSYTWGALAFELLVSVLAAVALKR</sequence>
<comment type="caution">
    <text evidence="2">The sequence shown here is derived from an EMBL/GenBank/DDBJ whole genome shotgun (WGS) entry which is preliminary data.</text>
</comment>
<dbReference type="RefSeq" id="WP_076001203.1">
    <property type="nucleotide sequence ID" value="NZ_PKUS01000010.1"/>
</dbReference>
<dbReference type="EMBL" id="PKUS01000010">
    <property type="protein sequence ID" value="PLW68992.1"/>
    <property type="molecule type" value="Genomic_DNA"/>
</dbReference>
<dbReference type="InterPro" id="IPR025597">
    <property type="entry name" value="DUF4345"/>
</dbReference>
<dbReference type="Proteomes" id="UP000235005">
    <property type="component" value="Unassembled WGS sequence"/>
</dbReference>
<organism evidence="2 3">
    <name type="scientific">Pseudohalioglobus lutimaris</name>
    <dbReference type="NCBI Taxonomy" id="1737061"/>
    <lineage>
        <taxon>Bacteria</taxon>
        <taxon>Pseudomonadati</taxon>
        <taxon>Pseudomonadota</taxon>
        <taxon>Gammaproteobacteria</taxon>
        <taxon>Cellvibrionales</taxon>
        <taxon>Halieaceae</taxon>
        <taxon>Pseudohalioglobus</taxon>
    </lineage>
</organism>
<proteinExistence type="predicted"/>
<feature type="transmembrane region" description="Helical" evidence="1">
    <location>
        <begin position="47"/>
        <end position="66"/>
    </location>
</feature>
<accession>A0A2N5X3C1</accession>
<protein>
    <submittedName>
        <fullName evidence="2">DUF4345 domain-containing protein</fullName>
    </submittedName>
</protein>
<evidence type="ECO:0000256" key="1">
    <source>
        <dbReference type="SAM" id="Phobius"/>
    </source>
</evidence>
<dbReference type="Pfam" id="PF14248">
    <property type="entry name" value="DUF4345"/>
    <property type="match status" value="1"/>
</dbReference>
<evidence type="ECO:0000313" key="3">
    <source>
        <dbReference type="Proteomes" id="UP000235005"/>
    </source>
</evidence>
<name>A0A2N5X3C1_9GAMM</name>
<feature type="transmembrane region" description="Helical" evidence="1">
    <location>
        <begin position="102"/>
        <end position="121"/>
    </location>
</feature>
<keyword evidence="1" id="KW-0472">Membrane</keyword>
<dbReference type="OrthoDB" id="6198390at2"/>
<keyword evidence="3" id="KW-1185">Reference proteome</keyword>
<keyword evidence="1" id="KW-1133">Transmembrane helix</keyword>
<keyword evidence="1" id="KW-0812">Transmembrane</keyword>
<gene>
    <name evidence="2" type="ORF">C0039_10250</name>
</gene>
<dbReference type="AlphaFoldDB" id="A0A2N5X3C1"/>
<evidence type="ECO:0000313" key="2">
    <source>
        <dbReference type="EMBL" id="PLW68992.1"/>
    </source>
</evidence>
<reference evidence="2 3" key="1">
    <citation type="submission" date="2018-01" db="EMBL/GenBank/DDBJ databases">
        <title>The draft genome sequence of Halioglobus lutimaris HF004.</title>
        <authorList>
            <person name="Du Z.-J."/>
            <person name="Shi M.-J."/>
        </authorList>
    </citation>
    <scope>NUCLEOTIDE SEQUENCE [LARGE SCALE GENOMIC DNA]</scope>
    <source>
        <strain evidence="2 3">HF004</strain>
    </source>
</reference>